<feature type="zinc finger region" description="CHC2-type" evidence="12">
    <location>
        <begin position="40"/>
        <end position="64"/>
    </location>
</feature>
<dbReference type="EC" id="2.7.7.101" evidence="12"/>
<dbReference type="Pfam" id="PF13155">
    <property type="entry name" value="Toprim_2"/>
    <property type="match status" value="1"/>
</dbReference>
<dbReference type="SMART" id="SM00493">
    <property type="entry name" value="TOPRIM"/>
    <property type="match status" value="1"/>
</dbReference>
<dbReference type="SUPFAM" id="SSF57783">
    <property type="entry name" value="Zinc beta-ribbon"/>
    <property type="match status" value="1"/>
</dbReference>
<keyword evidence="10 12" id="KW-0238">DNA-binding</keyword>
<dbReference type="InterPro" id="IPR013264">
    <property type="entry name" value="DNAG_N"/>
</dbReference>
<feature type="compositionally biased region" description="Polar residues" evidence="14">
    <location>
        <begin position="457"/>
        <end position="468"/>
    </location>
</feature>
<dbReference type="NCBIfam" id="TIGR01391">
    <property type="entry name" value="dnaG"/>
    <property type="match status" value="1"/>
</dbReference>
<dbReference type="PANTHER" id="PTHR30313">
    <property type="entry name" value="DNA PRIMASE"/>
    <property type="match status" value="1"/>
</dbReference>
<keyword evidence="1 12" id="KW-0240">DNA-directed RNA polymerase</keyword>
<comment type="subunit">
    <text evidence="12">Monomer. Interacts with DnaB.</text>
</comment>
<name>A0ABP7LYG8_9GAMM</name>
<dbReference type="InterPro" id="IPR013173">
    <property type="entry name" value="DNA_primase_DnaG_DnaB-bd_dom"/>
</dbReference>
<dbReference type="CDD" id="cd03364">
    <property type="entry name" value="TOPRIM_DnaG_primases"/>
    <property type="match status" value="1"/>
</dbReference>
<evidence type="ECO:0000256" key="5">
    <source>
        <dbReference type="ARBA" id="ARBA00022705"/>
    </source>
</evidence>
<keyword evidence="5 12" id="KW-0235">DNA replication</keyword>
<evidence type="ECO:0000256" key="1">
    <source>
        <dbReference type="ARBA" id="ARBA00022478"/>
    </source>
</evidence>
<dbReference type="Pfam" id="PF01807">
    <property type="entry name" value="Zn_ribbon_DnaG"/>
    <property type="match status" value="1"/>
</dbReference>
<dbReference type="SMART" id="SM00766">
    <property type="entry name" value="DnaG_DnaB_bind"/>
    <property type="match status" value="1"/>
</dbReference>
<keyword evidence="2 12" id="KW-0639">Primosome</keyword>
<dbReference type="Gene3D" id="1.20.50.20">
    <property type="entry name" value="DnaG, RNA polymerase domain, helical bundle"/>
    <property type="match status" value="1"/>
</dbReference>
<dbReference type="Gene3D" id="3.90.580.10">
    <property type="entry name" value="Zinc finger, CHC2-type domain"/>
    <property type="match status" value="1"/>
</dbReference>
<organism evidence="16 17">
    <name type="scientific">Litoribacillus peritrichatus</name>
    <dbReference type="NCBI Taxonomy" id="718191"/>
    <lineage>
        <taxon>Bacteria</taxon>
        <taxon>Pseudomonadati</taxon>
        <taxon>Pseudomonadota</taxon>
        <taxon>Gammaproteobacteria</taxon>
        <taxon>Oceanospirillales</taxon>
        <taxon>Oceanospirillaceae</taxon>
        <taxon>Litoribacillus</taxon>
    </lineage>
</organism>
<dbReference type="Gene3D" id="3.40.1360.10">
    <property type="match status" value="1"/>
</dbReference>
<evidence type="ECO:0000256" key="12">
    <source>
        <dbReference type="HAMAP-Rule" id="MF_00974"/>
    </source>
</evidence>
<comment type="caution">
    <text evidence="16">The sequence shown here is derived from an EMBL/GenBank/DDBJ whole genome shotgun (WGS) entry which is preliminary data.</text>
</comment>
<dbReference type="InterPro" id="IPR019475">
    <property type="entry name" value="DNA_primase_DnaB-bd"/>
</dbReference>
<keyword evidence="17" id="KW-1185">Reference proteome</keyword>
<comment type="catalytic activity">
    <reaction evidence="12">
        <text>ssDNA + n NTP = ssDNA/pppN(pN)n-1 hybrid + (n-1) diphosphate.</text>
        <dbReference type="EC" id="2.7.7.101"/>
    </reaction>
</comment>
<dbReference type="SMART" id="SM00400">
    <property type="entry name" value="ZnF_CHCC"/>
    <property type="match status" value="1"/>
</dbReference>
<dbReference type="InterPro" id="IPR050219">
    <property type="entry name" value="DnaG_primase"/>
</dbReference>
<evidence type="ECO:0000256" key="10">
    <source>
        <dbReference type="ARBA" id="ARBA00023125"/>
    </source>
</evidence>
<evidence type="ECO:0000256" key="8">
    <source>
        <dbReference type="ARBA" id="ARBA00022833"/>
    </source>
</evidence>
<dbReference type="InterPro" id="IPR006295">
    <property type="entry name" value="DNA_primase_DnaG"/>
</dbReference>
<keyword evidence="7 12" id="KW-0863">Zinc-finger</keyword>
<evidence type="ECO:0000256" key="14">
    <source>
        <dbReference type="SAM" id="MobiDB-lite"/>
    </source>
</evidence>
<sequence length="641" mass="72612">MAGRIPDLFIDDVVAKTDLVELIGNRIKLKKSGSNHMGLCPFHNEKSPSFSVSDSKQLYHCFGCGASGNALTFLIEHDRLDFVEAIETLASSLGIEVPREENHQHKEEYQQKKQEEQKLFELMEKASHFFQQQLRHHPSKDKAVQYLKGRGMTGHTAKAFGIGYIPVGWDNLLKTLGTDSESRQLLHKVGMLIEKEQGKDQYYDRFRDRIMFPILDTRGRTVAFGGRVLGDDKPKYLNSPETPIFHKSNILYGLYQARKANRHPAQLIVVEGYMDVIALAQYGFNNAVASLGTALTEEHVKLLFKQTSQLVFCFDGDTAGQKAAKKALELSLSQLIDGREVKFLFLDEGEDPDTVVSKGGKEAFETTLNQALTIDQYLFSLYESANASLEGKAKLAKELTPLIQQVPGEFLRNLLTKELARKTGLNEDTLLKQQKPEKARAFSGQKSQTPNRERTSKPQSESTFTPPSSYDYPDYQDISSQDSGPYLEHYYEEPAFVEPAKQESNKLTLEAIRILLHQPTLISELSKELLKLDTDNIYEAKLLAVINHLKSSSETKSTAQLLGYFQDVEHFDILQQAMSTPPLLDEIHLSGQLNDIINHLNKIQLDKQILELKEKITNKTATEDEKRLFFQRQQERKNIGK</sequence>
<evidence type="ECO:0000313" key="17">
    <source>
        <dbReference type="Proteomes" id="UP001501565"/>
    </source>
</evidence>
<feature type="region of interest" description="Disordered" evidence="14">
    <location>
        <begin position="426"/>
        <end position="478"/>
    </location>
</feature>
<dbReference type="InterPro" id="IPR037068">
    <property type="entry name" value="DNA_primase_core_N_sf"/>
</dbReference>
<comment type="function">
    <text evidence="12 13">RNA polymerase that catalyzes the synthesis of short RNA molecules used as primers for DNA polymerase during DNA replication.</text>
</comment>
<dbReference type="Pfam" id="PF08275">
    <property type="entry name" value="DNAG_N"/>
    <property type="match status" value="1"/>
</dbReference>
<dbReference type="InterPro" id="IPR002694">
    <property type="entry name" value="Znf_CHC2"/>
</dbReference>
<dbReference type="Pfam" id="PF08278">
    <property type="entry name" value="DnaG_DnaB_bind"/>
    <property type="match status" value="1"/>
</dbReference>
<dbReference type="PANTHER" id="PTHR30313:SF2">
    <property type="entry name" value="DNA PRIMASE"/>
    <property type="match status" value="1"/>
</dbReference>
<dbReference type="PROSITE" id="PS50880">
    <property type="entry name" value="TOPRIM"/>
    <property type="match status" value="1"/>
</dbReference>
<comment type="similarity">
    <text evidence="12 13">Belongs to the DnaG primase family.</text>
</comment>
<dbReference type="RefSeq" id="WP_344794301.1">
    <property type="nucleotide sequence ID" value="NZ_BAABBN010000002.1"/>
</dbReference>
<dbReference type="InterPro" id="IPR016136">
    <property type="entry name" value="DNA_helicase_N/primase_C"/>
</dbReference>
<evidence type="ECO:0000313" key="16">
    <source>
        <dbReference type="EMBL" id="GAA3909932.1"/>
    </source>
</evidence>
<keyword evidence="6 12" id="KW-0479">Metal-binding</keyword>
<reference evidence="17" key="1">
    <citation type="journal article" date="2019" name="Int. J. Syst. Evol. Microbiol.">
        <title>The Global Catalogue of Microorganisms (GCM) 10K type strain sequencing project: providing services to taxonomists for standard genome sequencing and annotation.</title>
        <authorList>
            <consortium name="The Broad Institute Genomics Platform"/>
            <consortium name="The Broad Institute Genome Sequencing Center for Infectious Disease"/>
            <person name="Wu L."/>
            <person name="Ma J."/>
        </authorList>
    </citation>
    <scope>NUCLEOTIDE SEQUENCE [LARGE SCALE GENOMIC DNA]</scope>
    <source>
        <strain evidence="17">JCM 17551</strain>
    </source>
</reference>
<dbReference type="Gene3D" id="1.10.860.10">
    <property type="entry name" value="DNAb Helicase, Chain A"/>
    <property type="match status" value="1"/>
</dbReference>
<dbReference type="Gene3D" id="3.90.980.10">
    <property type="entry name" value="DNA primase, catalytic core, N-terminal domain"/>
    <property type="match status" value="1"/>
</dbReference>
<proteinExistence type="inferred from homology"/>
<evidence type="ECO:0000256" key="11">
    <source>
        <dbReference type="ARBA" id="ARBA00023163"/>
    </source>
</evidence>
<dbReference type="HAMAP" id="MF_00974">
    <property type="entry name" value="DNA_primase_DnaG"/>
    <property type="match status" value="1"/>
</dbReference>
<evidence type="ECO:0000256" key="2">
    <source>
        <dbReference type="ARBA" id="ARBA00022515"/>
    </source>
</evidence>
<comment type="cofactor">
    <cofactor evidence="12 13">
        <name>Zn(2+)</name>
        <dbReference type="ChEBI" id="CHEBI:29105"/>
    </cofactor>
    <text evidence="12 13">Binds 1 zinc ion per monomer.</text>
</comment>
<gene>
    <name evidence="12 16" type="primary">dnaG</name>
    <name evidence="16" type="ORF">GCM10022277_00790</name>
</gene>
<keyword evidence="4 12" id="KW-0548">Nucleotidyltransferase</keyword>
<keyword evidence="8 12" id="KW-0862">Zinc</keyword>
<evidence type="ECO:0000256" key="3">
    <source>
        <dbReference type="ARBA" id="ARBA00022679"/>
    </source>
</evidence>
<evidence type="ECO:0000256" key="13">
    <source>
        <dbReference type="PIRNR" id="PIRNR002811"/>
    </source>
</evidence>
<dbReference type="PIRSF" id="PIRSF002811">
    <property type="entry name" value="DnaG"/>
    <property type="match status" value="1"/>
</dbReference>
<evidence type="ECO:0000256" key="9">
    <source>
        <dbReference type="ARBA" id="ARBA00022842"/>
    </source>
</evidence>
<evidence type="ECO:0000256" key="4">
    <source>
        <dbReference type="ARBA" id="ARBA00022695"/>
    </source>
</evidence>
<dbReference type="Proteomes" id="UP001501565">
    <property type="component" value="Unassembled WGS sequence"/>
</dbReference>
<keyword evidence="3 12" id="KW-0808">Transferase</keyword>
<dbReference type="EMBL" id="BAABBN010000002">
    <property type="protein sequence ID" value="GAA3909932.1"/>
    <property type="molecule type" value="Genomic_DNA"/>
</dbReference>
<dbReference type="InterPro" id="IPR030846">
    <property type="entry name" value="DnaG_bac"/>
</dbReference>
<dbReference type="InterPro" id="IPR034151">
    <property type="entry name" value="TOPRIM_DnaG_bac"/>
</dbReference>
<feature type="domain" description="Toprim" evidence="15">
    <location>
        <begin position="265"/>
        <end position="347"/>
    </location>
</feature>
<dbReference type="Pfam" id="PF10410">
    <property type="entry name" value="DnaB_bind"/>
    <property type="match status" value="1"/>
</dbReference>
<keyword evidence="11 12" id="KW-0804">Transcription</keyword>
<dbReference type="SUPFAM" id="SSF56731">
    <property type="entry name" value="DNA primase core"/>
    <property type="match status" value="1"/>
</dbReference>
<evidence type="ECO:0000256" key="7">
    <source>
        <dbReference type="ARBA" id="ARBA00022771"/>
    </source>
</evidence>
<dbReference type="InterPro" id="IPR036977">
    <property type="entry name" value="DNA_primase_Znf_CHC2"/>
</dbReference>
<protein>
    <recommendedName>
        <fullName evidence="12 13">DNA primase</fullName>
        <ecNumber evidence="12">2.7.7.101</ecNumber>
    </recommendedName>
</protein>
<keyword evidence="9" id="KW-0460">Magnesium</keyword>
<dbReference type="InterPro" id="IPR006171">
    <property type="entry name" value="TOPRIM_dom"/>
</dbReference>
<evidence type="ECO:0000259" key="15">
    <source>
        <dbReference type="PROSITE" id="PS50880"/>
    </source>
</evidence>
<accession>A0ABP7LYG8</accession>
<dbReference type="SUPFAM" id="SSF117023">
    <property type="entry name" value="DNA primase DnaG, C-terminal domain"/>
    <property type="match status" value="1"/>
</dbReference>
<evidence type="ECO:0000256" key="6">
    <source>
        <dbReference type="ARBA" id="ARBA00022723"/>
    </source>
</evidence>
<comment type="domain">
    <text evidence="12">Contains an N-terminal zinc-binding domain, a central core domain that contains the primase activity, and a C-terminal DnaB-binding domain.</text>
</comment>